<name>A0A6A5JYT3_9PLEO</name>
<accession>A0A6A5JYT3</accession>
<dbReference type="Proteomes" id="UP000800040">
    <property type="component" value="Unassembled WGS sequence"/>
</dbReference>
<dbReference type="EMBL" id="ML975409">
    <property type="protein sequence ID" value="KAF1830128.1"/>
    <property type="molecule type" value="Genomic_DNA"/>
</dbReference>
<keyword evidence="3" id="KW-1185">Reference proteome</keyword>
<evidence type="ECO:0000313" key="3">
    <source>
        <dbReference type="Proteomes" id="UP000800040"/>
    </source>
</evidence>
<feature type="region of interest" description="Disordered" evidence="1">
    <location>
        <begin position="157"/>
        <end position="199"/>
    </location>
</feature>
<dbReference type="AlphaFoldDB" id="A0A6A5JYT3"/>
<reference evidence="2" key="1">
    <citation type="submission" date="2020-01" db="EMBL/GenBank/DDBJ databases">
        <authorList>
            <consortium name="DOE Joint Genome Institute"/>
            <person name="Haridas S."/>
            <person name="Albert R."/>
            <person name="Binder M."/>
            <person name="Bloem J."/>
            <person name="Labutti K."/>
            <person name="Salamov A."/>
            <person name="Andreopoulos B."/>
            <person name="Baker S.E."/>
            <person name="Barry K."/>
            <person name="Bills G."/>
            <person name="Bluhm B.H."/>
            <person name="Cannon C."/>
            <person name="Castanera R."/>
            <person name="Culley D.E."/>
            <person name="Daum C."/>
            <person name="Ezra D."/>
            <person name="Gonzalez J.B."/>
            <person name="Henrissat B."/>
            <person name="Kuo A."/>
            <person name="Liang C."/>
            <person name="Lipzen A."/>
            <person name="Lutzoni F."/>
            <person name="Magnuson J."/>
            <person name="Mondo S."/>
            <person name="Nolan M."/>
            <person name="Ohm R."/>
            <person name="Pangilinan J."/>
            <person name="Park H.-J."/>
            <person name="Ramirez L."/>
            <person name="Alfaro M."/>
            <person name="Sun H."/>
            <person name="Tritt A."/>
            <person name="Yoshinaga Y."/>
            <person name="Zwiers L.-H."/>
            <person name="Turgeon B.G."/>
            <person name="Goodwin S.B."/>
            <person name="Spatafora J.W."/>
            <person name="Crous P.W."/>
            <person name="Grigoriev I.V."/>
        </authorList>
    </citation>
    <scope>NUCLEOTIDE SEQUENCE</scope>
    <source>
        <strain evidence="2">P77</strain>
    </source>
</reference>
<sequence length="199" mass="21972">MPALLSKIKRPPKALAALVEWSKSDHVKPIEFPRIDSYVNRLQHFDLERGLKTFDIIGLINEVELRVAGSEPANVDQWNDAPVLAPIQQRDSAQLQGLEPREAELETTRASCLQVSGPPLAAAHGSMPAPPAPTMLANIAQSTRRQKMSIYQDQLVGSHTLQDLPPPPPAVLQNVTNLPPSARASNRRVRKEALQPERR</sequence>
<evidence type="ECO:0000256" key="1">
    <source>
        <dbReference type="SAM" id="MobiDB-lite"/>
    </source>
</evidence>
<organism evidence="2 3">
    <name type="scientific">Decorospora gaudefroyi</name>
    <dbReference type="NCBI Taxonomy" id="184978"/>
    <lineage>
        <taxon>Eukaryota</taxon>
        <taxon>Fungi</taxon>
        <taxon>Dikarya</taxon>
        <taxon>Ascomycota</taxon>
        <taxon>Pezizomycotina</taxon>
        <taxon>Dothideomycetes</taxon>
        <taxon>Pleosporomycetidae</taxon>
        <taxon>Pleosporales</taxon>
        <taxon>Pleosporineae</taxon>
        <taxon>Pleosporaceae</taxon>
        <taxon>Decorospora</taxon>
    </lineage>
</organism>
<protein>
    <submittedName>
        <fullName evidence="2">Uncharacterized protein</fullName>
    </submittedName>
</protein>
<proteinExistence type="predicted"/>
<evidence type="ECO:0000313" key="2">
    <source>
        <dbReference type="EMBL" id="KAF1830128.1"/>
    </source>
</evidence>
<gene>
    <name evidence="2" type="ORF">BDW02DRAFT_115249</name>
</gene>